<dbReference type="InterPro" id="IPR025836">
    <property type="entry name" value="Zn_knuckle_CX2CX4HX4C"/>
</dbReference>
<dbReference type="OrthoDB" id="1165906at2759"/>
<dbReference type="PANTHER" id="PTHR31286">
    <property type="entry name" value="GLYCINE-RICH CELL WALL STRUCTURAL PROTEIN 1.8-LIKE"/>
    <property type="match status" value="1"/>
</dbReference>
<dbReference type="Pfam" id="PF14392">
    <property type="entry name" value="zf-CCHC_4"/>
    <property type="match status" value="1"/>
</dbReference>
<evidence type="ECO:0000313" key="3">
    <source>
        <dbReference type="Proteomes" id="UP000796880"/>
    </source>
</evidence>
<dbReference type="AlphaFoldDB" id="A0A8K0HBX8"/>
<sequence>MKEWSEEKALQDVKFNTITFFMQIHGLPPNLLHPDVAFKIDKQIGGLHEDFVTSRVVVAQSYLRVHIEIQIDSPILARFFQSKKNRSEKWIQFKYERLPYFCFKCGTLDHVSGRCRFSDPAIVTNVDRVVGPTLWTLAPSKGRWRIEIACLGNATGGIVNEVEENSIIQEPLIPLNQVLDQEEEDNRDLGFNPGLSAPRYPTRYVRRKQKQWKMVKGDAGSEAHEFGFRDQFKLTRGKTLGNLQRS</sequence>
<evidence type="ECO:0000259" key="1">
    <source>
        <dbReference type="Pfam" id="PF14392"/>
    </source>
</evidence>
<gene>
    <name evidence="2" type="ORF">FNV43_RR09762</name>
</gene>
<proteinExistence type="predicted"/>
<protein>
    <recommendedName>
        <fullName evidence="1">Zinc knuckle CX2CX4HX4C domain-containing protein</fullName>
    </recommendedName>
</protein>
<organism evidence="2 3">
    <name type="scientific">Rhamnella rubrinervis</name>
    <dbReference type="NCBI Taxonomy" id="2594499"/>
    <lineage>
        <taxon>Eukaryota</taxon>
        <taxon>Viridiplantae</taxon>
        <taxon>Streptophyta</taxon>
        <taxon>Embryophyta</taxon>
        <taxon>Tracheophyta</taxon>
        <taxon>Spermatophyta</taxon>
        <taxon>Magnoliopsida</taxon>
        <taxon>eudicotyledons</taxon>
        <taxon>Gunneridae</taxon>
        <taxon>Pentapetalae</taxon>
        <taxon>rosids</taxon>
        <taxon>fabids</taxon>
        <taxon>Rosales</taxon>
        <taxon>Rhamnaceae</taxon>
        <taxon>rhamnoid group</taxon>
        <taxon>Rhamneae</taxon>
        <taxon>Rhamnella</taxon>
    </lineage>
</organism>
<dbReference type="PANTHER" id="PTHR31286:SF167">
    <property type="entry name" value="OS09G0268800 PROTEIN"/>
    <property type="match status" value="1"/>
</dbReference>
<feature type="domain" description="Zinc knuckle CX2CX4HX4C" evidence="1">
    <location>
        <begin position="82"/>
        <end position="116"/>
    </location>
</feature>
<dbReference type="InterPro" id="IPR040256">
    <property type="entry name" value="At4g02000-like"/>
</dbReference>
<accession>A0A8K0HBX8</accession>
<dbReference type="EMBL" id="VOIH02000004">
    <property type="protein sequence ID" value="KAF3449038.1"/>
    <property type="molecule type" value="Genomic_DNA"/>
</dbReference>
<name>A0A8K0HBX8_9ROSA</name>
<evidence type="ECO:0000313" key="2">
    <source>
        <dbReference type="EMBL" id="KAF3449038.1"/>
    </source>
</evidence>
<reference evidence="2" key="1">
    <citation type="submission" date="2020-03" db="EMBL/GenBank/DDBJ databases">
        <title>A high-quality chromosome-level genome assembly of a woody plant with both climbing and erect habits, Rhamnella rubrinervis.</title>
        <authorList>
            <person name="Lu Z."/>
            <person name="Yang Y."/>
            <person name="Zhu X."/>
            <person name="Sun Y."/>
        </authorList>
    </citation>
    <scope>NUCLEOTIDE SEQUENCE</scope>
    <source>
        <strain evidence="2">BYM</strain>
        <tissue evidence="2">Leaf</tissue>
    </source>
</reference>
<dbReference type="Proteomes" id="UP000796880">
    <property type="component" value="Unassembled WGS sequence"/>
</dbReference>
<comment type="caution">
    <text evidence="2">The sequence shown here is derived from an EMBL/GenBank/DDBJ whole genome shotgun (WGS) entry which is preliminary data.</text>
</comment>
<keyword evidence="3" id="KW-1185">Reference proteome</keyword>